<dbReference type="CDD" id="cd00060">
    <property type="entry name" value="FHA"/>
    <property type="match status" value="1"/>
</dbReference>
<evidence type="ECO:0000313" key="9">
    <source>
        <dbReference type="Proteomes" id="UP000095214"/>
    </source>
</evidence>
<protein>
    <recommendedName>
        <fullName evidence="10">Cell division protein FtsK</fullName>
    </recommendedName>
</protein>
<keyword evidence="3 4" id="KW-0067">ATP-binding</keyword>
<evidence type="ECO:0000256" key="1">
    <source>
        <dbReference type="ARBA" id="ARBA00022553"/>
    </source>
</evidence>
<dbReference type="Pfam" id="PF16697">
    <property type="entry name" value="Yop-YscD_cpl"/>
    <property type="match status" value="1"/>
</dbReference>
<keyword evidence="9" id="KW-1185">Reference proteome</keyword>
<keyword evidence="5" id="KW-0812">Transmembrane</keyword>
<evidence type="ECO:0000256" key="5">
    <source>
        <dbReference type="SAM" id="Phobius"/>
    </source>
</evidence>
<dbReference type="GO" id="GO:0005524">
    <property type="term" value="F:ATP binding"/>
    <property type="evidence" value="ECO:0007669"/>
    <property type="project" value="UniProtKB-UniRule"/>
</dbReference>
<dbReference type="Gene3D" id="2.60.200.20">
    <property type="match status" value="1"/>
</dbReference>
<feature type="binding site" evidence="4">
    <location>
        <begin position="667"/>
        <end position="674"/>
    </location>
    <ligand>
        <name>ATP</name>
        <dbReference type="ChEBI" id="CHEBI:30616"/>
    </ligand>
</feature>
<dbReference type="PROSITE" id="PS50006">
    <property type="entry name" value="FHA_DOMAIN"/>
    <property type="match status" value="1"/>
</dbReference>
<evidence type="ECO:0008006" key="10">
    <source>
        <dbReference type="Google" id="ProtNLM"/>
    </source>
</evidence>
<dbReference type="PANTHER" id="PTHR22683:SF1">
    <property type="entry name" value="TYPE VII SECRETION SYSTEM PROTEIN ESSC"/>
    <property type="match status" value="1"/>
</dbReference>
<feature type="domain" description="FtsK" evidence="7">
    <location>
        <begin position="979"/>
        <end position="1171"/>
    </location>
</feature>
<feature type="binding site" evidence="4">
    <location>
        <begin position="996"/>
        <end position="1003"/>
    </location>
    <ligand>
        <name>ATP</name>
        <dbReference type="ChEBI" id="CHEBI:30616"/>
    </ligand>
</feature>
<dbReference type="GO" id="GO:0003677">
    <property type="term" value="F:DNA binding"/>
    <property type="evidence" value="ECO:0007669"/>
    <property type="project" value="InterPro"/>
</dbReference>
<sequence length="1458" mass="155214">MRFKFELSANGGTVPILVTTEATATIGDLAGAIESGRTGIRAAERPPLTVEVIDEAGARLLVLPPDSLLLDTPLRSGQRIRLVPGSAAAGPDAEGGARLLVVCGPDSGKSFPLHPGSNILGRSTECDVVLTDREVSRRHARITIDPGARIDDLGSANGITVDGEHIDSADLAGRIPVQAGTTVFVVDAPEQSGGPDGPGTAFNRSPHVRIDYEGRELQAPEPPGPPSSGRRISPLMALAPLLMGVVSFLIFRNVMTIFFFAMSPLIMVGTALESKISGKRAHKADVEKFQTALDDLRMSVANALDEEHDRRREEVPALERAIEAAYGRTPLLWYRHPDDDSFLRVTLGYGRAPSRNTLKMPPRRGADEETWSLLLGVKESAGHVDDVPITTSLRECDNLGVAGPREERLPVARGYVAQLTCLHSPAELVIAALASQESSAAWTYLTWLPHVDSPYSPIPGPHLAREPRTASALVAQLEEIVASRRDARANLPSIVVLVENDAPVERGRLVSIAEDGPEVGVHLVWMSDAQNQLPAACRAYLVVRGTSATAGFTTQRQTTPIASLELLPQVTATNLALELSPIEDAGAPVLDQSGIPRAVSYLALAGVGLADDPQVTVDRWREDGSLPGAGALSTRGPRTLKALVGQGPLGDFSLDLREQGPHALVGGTSGAGKSEFLQSWVLGMAAAHSPRRVTFLFVDYKGGSAFADCVNLPHCVGLVTDLSPHLVRRALTSFRAELTFREHLLNAKNAKDLLSLEATNDPECPPSLVIVVDEFAALVQEVPEFIDGMIDIAQRGRSLGLHLILATQRPAGVIKGNLRANTALRVALRMADEIDSTDVIDSPLASEFDPRIPGRGAVRTGPGRISLFQTGYAGGRTSDAPTAARIDIETMAFGPGIPWEIPRPATTRDDEDSGPTDITRIVASITNAARACRLPAPRRPWLPELEARFDMDQVLATSGQDDPNALPLGVIDDPAHQSQHTVHYAPDTDGNLAVYGAGGSGKSGVLRALAYAASALSDRARTDIYCLDFSTAGLPMLSPLPNVGAVIDGSDTERVTRLLRRLVELLDDRATRYAAANADSISEYRRSTGETDEARVLLLVDGLSAFRDAYETGTGAALKAYGNFTRLLAEGRGAGIHVILTADRPGALPSSLAANVRTRLVLRQADENGYMALDVPKNVLVEAPPGRAIFSGGANELQVAIPSGSSSAPSQAAAFVKLAERMRDAGVAPAEGVERLPDLIARSEVPASVGGMPVLGVAEEDLAPLPFSPLGALSIGGMPGSGRTSAIESVVQAVHRWRPSLPLYFIGPRRSRVHDLDLWRASARGIDEAQAVLAPVKEIAENAAADDDAPDVVLVVEALSELVGTPAESALLDVVKKLRRNGHLLIAEQETSGWSSGWPLIAEVRNARHGIVMQPNPMDGDVLFKVDFPRLKRSDYPLGRGVYVHSGKVRVVQLPMPE</sequence>
<reference evidence="8 9" key="1">
    <citation type="submission" date="2016-09" db="EMBL/GenBank/DDBJ databases">
        <title>Complete genome sequence of Actinomyces hongkongensis HKU8.</title>
        <authorList>
            <person name="Gao Y.-X."/>
            <person name="Zhou Y.-Y."/>
            <person name="Xie Y."/>
            <person name="Wang M."/>
            <person name="Wang S.-J."/>
            <person name="Shen S.-G."/>
        </authorList>
    </citation>
    <scope>NUCLEOTIDE SEQUENCE [LARGE SCALE GENOMIC DNA]</scope>
    <source>
        <strain evidence="8 9">HKU8</strain>
    </source>
</reference>
<dbReference type="PANTHER" id="PTHR22683">
    <property type="entry name" value="SPORULATION PROTEIN RELATED"/>
    <property type="match status" value="1"/>
</dbReference>
<keyword evidence="5" id="KW-1133">Transmembrane helix</keyword>
<dbReference type="InterPro" id="IPR000253">
    <property type="entry name" value="FHA_dom"/>
</dbReference>
<evidence type="ECO:0000256" key="3">
    <source>
        <dbReference type="ARBA" id="ARBA00022840"/>
    </source>
</evidence>
<dbReference type="SMART" id="SM00240">
    <property type="entry name" value="FHA"/>
    <property type="match status" value="1"/>
</dbReference>
<feature type="domain" description="FHA" evidence="6">
    <location>
        <begin position="118"/>
        <end position="166"/>
    </location>
</feature>
<evidence type="ECO:0000313" key="8">
    <source>
        <dbReference type="EMBL" id="AOS48023.1"/>
    </source>
</evidence>
<dbReference type="PROSITE" id="PS50901">
    <property type="entry name" value="FTSK"/>
    <property type="match status" value="2"/>
</dbReference>
<dbReference type="InterPro" id="IPR002543">
    <property type="entry name" value="FtsK_dom"/>
</dbReference>
<keyword evidence="2 4" id="KW-0547">Nucleotide-binding</keyword>
<dbReference type="OrthoDB" id="9807790at2"/>
<dbReference type="InterPro" id="IPR008984">
    <property type="entry name" value="SMAD_FHA_dom_sf"/>
</dbReference>
<dbReference type="SMART" id="SM00382">
    <property type="entry name" value="AAA"/>
    <property type="match status" value="2"/>
</dbReference>
<feature type="transmembrane region" description="Helical" evidence="5">
    <location>
        <begin position="235"/>
        <end position="262"/>
    </location>
</feature>
<gene>
    <name evidence="8" type="ORF">BH719_04935</name>
</gene>
<keyword evidence="5" id="KW-0472">Membrane</keyword>
<organism evidence="8 9">
    <name type="scientific">Pauljensenia hongkongensis</name>
    <dbReference type="NCBI Taxonomy" id="178339"/>
    <lineage>
        <taxon>Bacteria</taxon>
        <taxon>Bacillati</taxon>
        <taxon>Actinomycetota</taxon>
        <taxon>Actinomycetes</taxon>
        <taxon>Actinomycetales</taxon>
        <taxon>Actinomycetaceae</taxon>
        <taxon>Pauljensenia</taxon>
    </lineage>
</organism>
<dbReference type="SUPFAM" id="SSF52540">
    <property type="entry name" value="P-loop containing nucleoside triphosphate hydrolases"/>
    <property type="match status" value="2"/>
</dbReference>
<feature type="domain" description="FtsK" evidence="7">
    <location>
        <begin position="649"/>
        <end position="837"/>
    </location>
</feature>
<dbReference type="SUPFAM" id="SSF49879">
    <property type="entry name" value="SMAD/FHA domain"/>
    <property type="match status" value="1"/>
</dbReference>
<dbReference type="InterPro" id="IPR027417">
    <property type="entry name" value="P-loop_NTPase"/>
</dbReference>
<dbReference type="STRING" id="178339.BH719_04935"/>
<accession>A0A1D8B4H0</accession>
<dbReference type="Pfam" id="PF01580">
    <property type="entry name" value="FtsK_SpoIIIE"/>
    <property type="match status" value="2"/>
</dbReference>
<keyword evidence="1" id="KW-0597">Phosphoprotein</keyword>
<proteinExistence type="predicted"/>
<dbReference type="KEGG" id="phon:BH719_04935"/>
<dbReference type="Proteomes" id="UP000095214">
    <property type="component" value="Chromosome"/>
</dbReference>
<dbReference type="InterPro" id="IPR032030">
    <property type="entry name" value="YscD_cytoplasmic_dom"/>
</dbReference>
<name>A0A1D8B4H0_9ACTO</name>
<evidence type="ECO:0000256" key="2">
    <source>
        <dbReference type="ARBA" id="ARBA00022741"/>
    </source>
</evidence>
<evidence type="ECO:0000256" key="4">
    <source>
        <dbReference type="PROSITE-ProRule" id="PRU00289"/>
    </source>
</evidence>
<evidence type="ECO:0000259" key="6">
    <source>
        <dbReference type="PROSITE" id="PS50006"/>
    </source>
</evidence>
<dbReference type="Gene3D" id="3.40.50.300">
    <property type="entry name" value="P-loop containing nucleotide triphosphate hydrolases"/>
    <property type="match status" value="4"/>
</dbReference>
<dbReference type="EMBL" id="CP017298">
    <property type="protein sequence ID" value="AOS48023.1"/>
    <property type="molecule type" value="Genomic_DNA"/>
</dbReference>
<dbReference type="InterPro" id="IPR050206">
    <property type="entry name" value="FtsK/SpoIIIE/SftA"/>
</dbReference>
<dbReference type="CDD" id="cd01127">
    <property type="entry name" value="TrwB_TraG_TraD_VirD4"/>
    <property type="match status" value="1"/>
</dbReference>
<dbReference type="InterPro" id="IPR003593">
    <property type="entry name" value="AAA+_ATPase"/>
</dbReference>
<evidence type="ECO:0000259" key="7">
    <source>
        <dbReference type="PROSITE" id="PS50901"/>
    </source>
</evidence>